<name>A0A562PPE6_9PSED</name>
<proteinExistence type="predicted"/>
<accession>A0A562PPE6</accession>
<dbReference type="RefSeq" id="WP_145145927.1">
    <property type="nucleotide sequence ID" value="NZ_VLKY01000030.1"/>
</dbReference>
<protein>
    <submittedName>
        <fullName evidence="1">Uncharacterized protein</fullName>
    </submittedName>
</protein>
<gene>
    <name evidence="1" type="ORF">IQ22_04478</name>
</gene>
<dbReference type="Proteomes" id="UP000316905">
    <property type="component" value="Unassembled WGS sequence"/>
</dbReference>
<evidence type="ECO:0000313" key="1">
    <source>
        <dbReference type="EMBL" id="TWI46327.1"/>
    </source>
</evidence>
<keyword evidence="2" id="KW-1185">Reference proteome</keyword>
<comment type="caution">
    <text evidence="1">The sequence shown here is derived from an EMBL/GenBank/DDBJ whole genome shotgun (WGS) entry which is preliminary data.</text>
</comment>
<dbReference type="OrthoDB" id="7860281at2"/>
<evidence type="ECO:0000313" key="2">
    <source>
        <dbReference type="Proteomes" id="UP000316905"/>
    </source>
</evidence>
<dbReference type="AlphaFoldDB" id="A0A562PPE6"/>
<dbReference type="EMBL" id="VLKY01000030">
    <property type="protein sequence ID" value="TWI46327.1"/>
    <property type="molecule type" value="Genomic_DNA"/>
</dbReference>
<reference evidence="1 2" key="1">
    <citation type="journal article" date="2015" name="Stand. Genomic Sci.">
        <title>Genomic Encyclopedia of Bacterial and Archaeal Type Strains, Phase III: the genomes of soil and plant-associated and newly described type strains.</title>
        <authorList>
            <person name="Whitman W.B."/>
            <person name="Woyke T."/>
            <person name="Klenk H.P."/>
            <person name="Zhou Y."/>
            <person name="Lilburn T.G."/>
            <person name="Beck B.J."/>
            <person name="De Vos P."/>
            <person name="Vandamme P."/>
            <person name="Eisen J.A."/>
            <person name="Garrity G."/>
            <person name="Hugenholtz P."/>
            <person name="Kyrpides N.C."/>
        </authorList>
    </citation>
    <scope>NUCLEOTIDE SEQUENCE [LARGE SCALE GENOMIC DNA]</scope>
    <source>
        <strain evidence="1 2">CGMCC 1.6858</strain>
    </source>
</reference>
<sequence length="107" mass="11941">MSGVYRIRLMFEWGGGTLWCGNEAASKKFDVGPVEELLPISELSREKLNNLSQLHDTALNWEYPPDPGPWSADEYASFDQMALALSVELQAELGSDFEVVYEPLGCL</sequence>
<organism evidence="1 2">
    <name type="scientific">Pseudomonas duriflava</name>
    <dbReference type="NCBI Taxonomy" id="459528"/>
    <lineage>
        <taxon>Bacteria</taxon>
        <taxon>Pseudomonadati</taxon>
        <taxon>Pseudomonadota</taxon>
        <taxon>Gammaproteobacteria</taxon>
        <taxon>Pseudomonadales</taxon>
        <taxon>Pseudomonadaceae</taxon>
        <taxon>Pseudomonas</taxon>
    </lineage>
</organism>